<dbReference type="Gene3D" id="3.40.50.12170">
    <property type="entry name" value="Uncharacterised protein PF07075, DUF1343"/>
    <property type="match status" value="1"/>
</dbReference>
<organism evidence="4 5">
    <name type="scientific">Natranaerobius thermophilus (strain ATCC BAA-1301 / DSM 18059 / JW/NM-WN-LF)</name>
    <dbReference type="NCBI Taxonomy" id="457570"/>
    <lineage>
        <taxon>Bacteria</taxon>
        <taxon>Bacillati</taxon>
        <taxon>Bacillota</taxon>
        <taxon>Clostridia</taxon>
        <taxon>Natranaerobiales</taxon>
        <taxon>Natranaerobiaceae</taxon>
        <taxon>Natranaerobius</taxon>
    </lineage>
</organism>
<dbReference type="AlphaFoldDB" id="B2A765"/>
<dbReference type="HOGENOM" id="CLU_033227_0_0_9"/>
<name>B2A765_NATTJ</name>
<evidence type="ECO:0000313" key="4">
    <source>
        <dbReference type="EMBL" id="ACB84259.1"/>
    </source>
</evidence>
<dbReference type="InterPro" id="IPR012854">
    <property type="entry name" value="Cu_amine_oxidase-like_N"/>
</dbReference>
<evidence type="ECO:0008006" key="6">
    <source>
        <dbReference type="Google" id="ProtNLM"/>
    </source>
</evidence>
<evidence type="ECO:0000259" key="2">
    <source>
        <dbReference type="Pfam" id="PF07833"/>
    </source>
</evidence>
<dbReference type="Pfam" id="PF07075">
    <property type="entry name" value="NamZ_N"/>
    <property type="match status" value="1"/>
</dbReference>
<dbReference type="OrthoDB" id="9801061at2"/>
<accession>B2A765</accession>
<dbReference type="Pfam" id="PF20732">
    <property type="entry name" value="NamZ_C"/>
    <property type="match status" value="1"/>
</dbReference>
<dbReference type="STRING" id="457570.Nther_0665"/>
<reference evidence="4 5" key="1">
    <citation type="submission" date="2008-04" db="EMBL/GenBank/DDBJ databases">
        <title>Complete sequence of chromosome of Natranaerobius thermophilus JW/NM-WN-LF.</title>
        <authorList>
            <consortium name="US DOE Joint Genome Institute"/>
            <person name="Copeland A."/>
            <person name="Lucas S."/>
            <person name="Lapidus A."/>
            <person name="Glavina del Rio T."/>
            <person name="Dalin E."/>
            <person name="Tice H."/>
            <person name="Bruce D."/>
            <person name="Goodwin L."/>
            <person name="Pitluck S."/>
            <person name="Chertkov O."/>
            <person name="Brettin T."/>
            <person name="Detter J.C."/>
            <person name="Han C."/>
            <person name="Kuske C.R."/>
            <person name="Schmutz J."/>
            <person name="Larimer F."/>
            <person name="Land M."/>
            <person name="Hauser L."/>
            <person name="Kyrpides N."/>
            <person name="Lykidis A."/>
            <person name="Mesbah N.M."/>
            <person name="Wiegel J."/>
        </authorList>
    </citation>
    <scope>NUCLEOTIDE SEQUENCE [LARGE SCALE GENOMIC DNA]</scope>
    <source>
        <strain evidence="5">ATCC BAA-1301 / DSM 18059 / JW/NM-WN-LF</strain>
    </source>
</reference>
<dbReference type="PANTHER" id="PTHR42915">
    <property type="entry name" value="HYPOTHETICAL 460 KDA PROTEIN IN FEUA-SIGW INTERGENIC REGION [PRECURSOR]"/>
    <property type="match status" value="1"/>
</dbReference>
<dbReference type="Pfam" id="PF07833">
    <property type="entry name" value="Cu_amine_oxidN1"/>
    <property type="match status" value="1"/>
</dbReference>
<dbReference type="InterPro" id="IPR048503">
    <property type="entry name" value="NamZ_C"/>
</dbReference>
<dbReference type="KEGG" id="nth:Nther_0665"/>
<dbReference type="SUPFAM" id="SSF55383">
    <property type="entry name" value="Copper amine oxidase, domain N"/>
    <property type="match status" value="1"/>
</dbReference>
<evidence type="ECO:0000259" key="1">
    <source>
        <dbReference type="Pfam" id="PF07075"/>
    </source>
</evidence>
<protein>
    <recommendedName>
        <fullName evidence="6">Copper amine oxidase domain protein</fullName>
    </recommendedName>
</protein>
<dbReference type="InterPro" id="IPR008302">
    <property type="entry name" value="NamZ"/>
</dbReference>
<dbReference type="Gene3D" id="3.90.1150.140">
    <property type="match status" value="1"/>
</dbReference>
<dbReference type="GO" id="GO:0033922">
    <property type="term" value="F:peptidoglycan beta-N-acetylmuramidase activity"/>
    <property type="evidence" value="ECO:0007669"/>
    <property type="project" value="InterPro"/>
</dbReference>
<dbReference type="PANTHER" id="PTHR42915:SF1">
    <property type="entry name" value="PEPTIDOGLYCAN BETA-N-ACETYLMURAMIDASE NAMZ"/>
    <property type="match status" value="1"/>
</dbReference>
<evidence type="ECO:0000313" key="5">
    <source>
        <dbReference type="Proteomes" id="UP000001683"/>
    </source>
</evidence>
<feature type="domain" description="Peptidoglycan beta-N-acetylmuramidase NamZ C-terminal" evidence="3">
    <location>
        <begin position="268"/>
        <end position="408"/>
    </location>
</feature>
<dbReference type="InParanoid" id="B2A765"/>
<dbReference type="FunCoup" id="B2A765">
    <property type="interactions" value="32"/>
</dbReference>
<sequence length="529" mass="59132">MSSLASLRREILLLFVLAATIAIISASLGNFTNTTFAREKENMVELGNEVLLDDYLHLVEDKRVGLITNHTGVNSNKESLVDVFMDDDGINLTAVYAPEHGLDGEASAGEYVESYTHEEHDIPVFSLYGQTREPTREMLSKVDVLLFDIQDIGARSYTYISTLNYSMMASEKYDVPVIVLDRPNPLGGMTVEGPVMEEEFISFVGVDKLPKAHGMTVGELAQFFNRKIDVDLTVIPMKNYQRNMIFQDTGLPWVQTSPNIPDLDSCFGYMATGLGEGTGVYQADKFEWIGGKDLDSYKFAEALNQAGLEGVSFIPEDRGSAGGVRLNITDYYAFNPAKTGIYALSQAFKIGDFEVPTSDQGNIVMFDKIMGTDQIGIGLKKELSPQEIEEKYAPELRNFKATRKQYLLDEYQPGILVKVNESIISFDVKPYIDDNNRVLVPLRNISEALGTFVQWEGDHQDVIINKPGGKQIRFTIGSQIAQVNGKDKSMDTEPLIKDGRTMIPARYIGEFLEAQVDWDGQWQRVTIKY</sequence>
<dbReference type="RefSeq" id="WP_012447143.1">
    <property type="nucleotide sequence ID" value="NC_010718.1"/>
</dbReference>
<dbReference type="Proteomes" id="UP000001683">
    <property type="component" value="Chromosome"/>
</dbReference>
<dbReference type="EMBL" id="CP001034">
    <property type="protein sequence ID" value="ACB84259.1"/>
    <property type="molecule type" value="Genomic_DNA"/>
</dbReference>
<feature type="domain" description="Peptidoglycan beta-N-acetylmuramidase NamZ N-terminal" evidence="1">
    <location>
        <begin position="64"/>
        <end position="263"/>
    </location>
</feature>
<gene>
    <name evidence="4" type="ordered locus">Nther_0665</name>
</gene>
<dbReference type="Gene3D" id="3.30.457.10">
    <property type="entry name" value="Copper amine oxidase-like, N-terminal domain"/>
    <property type="match status" value="1"/>
</dbReference>
<reference evidence="4 5" key="2">
    <citation type="journal article" date="2011" name="J. Bacteriol.">
        <title>Complete genome sequence of the anaerobic, halophilic alkalithermophile Natranaerobius thermophilus JW/NM-WN-LF.</title>
        <authorList>
            <person name="Zhao B."/>
            <person name="Mesbah N.M."/>
            <person name="Dalin E."/>
            <person name="Goodwin L."/>
            <person name="Nolan M."/>
            <person name="Pitluck S."/>
            <person name="Chertkov O."/>
            <person name="Brettin T.S."/>
            <person name="Han J."/>
            <person name="Larimer F.W."/>
            <person name="Land M.L."/>
            <person name="Hauser L."/>
            <person name="Kyrpides N."/>
            <person name="Wiegel J."/>
        </authorList>
    </citation>
    <scope>NUCLEOTIDE SEQUENCE [LARGE SCALE GENOMIC DNA]</scope>
    <source>
        <strain evidence="5">ATCC BAA-1301 / DSM 18059 / JW/NM-WN-LF</strain>
    </source>
</reference>
<feature type="domain" description="Copper amine oxidase-like N-terminal" evidence="2">
    <location>
        <begin position="419"/>
        <end position="527"/>
    </location>
</feature>
<evidence type="ECO:0000259" key="3">
    <source>
        <dbReference type="Pfam" id="PF20732"/>
    </source>
</evidence>
<dbReference type="InterPro" id="IPR048502">
    <property type="entry name" value="NamZ_N"/>
</dbReference>
<proteinExistence type="predicted"/>
<keyword evidence="5" id="KW-1185">Reference proteome</keyword>
<dbReference type="eggNOG" id="COG3876">
    <property type="taxonomic scope" value="Bacteria"/>
</dbReference>
<dbReference type="InterPro" id="IPR036582">
    <property type="entry name" value="Mao_N_sf"/>
</dbReference>